<protein>
    <submittedName>
        <fullName evidence="2">PGPGW domain-containing protein</fullName>
    </submittedName>
</protein>
<proteinExistence type="predicted"/>
<evidence type="ECO:0000256" key="1">
    <source>
        <dbReference type="SAM" id="Phobius"/>
    </source>
</evidence>
<dbReference type="AlphaFoldDB" id="A0AA41UN25"/>
<dbReference type="Pfam" id="PF09656">
    <property type="entry name" value="PGPGW"/>
    <property type="match status" value="1"/>
</dbReference>
<gene>
    <name evidence="2" type="ORF">MRX98_00940</name>
</gene>
<feature type="transmembrane region" description="Helical" evidence="1">
    <location>
        <begin position="82"/>
        <end position="114"/>
    </location>
</feature>
<evidence type="ECO:0000313" key="2">
    <source>
        <dbReference type="EMBL" id="MCJ8499123.1"/>
    </source>
</evidence>
<sequence>MSSPPMFTEGNTAAVIDFLQGIGLGGGVVVVLAVLFWIGTLFALPIIIIALPPGYLTRDEKPGADRPGYTFWHFPYLIFKNLMGAIFVLAGIAMLVLPGQGLLTLALGMALLNFPGKRRLIRRILTQKHIFKSINRLRVKAGKRPLEM</sequence>
<name>A0AA41UN25_9BACT</name>
<evidence type="ECO:0000313" key="3">
    <source>
        <dbReference type="Proteomes" id="UP001165427"/>
    </source>
</evidence>
<accession>A0AA41UN25</accession>
<keyword evidence="1" id="KW-0812">Transmembrane</keyword>
<organism evidence="2 3">
    <name type="scientific">Desulfatitalea alkaliphila</name>
    <dbReference type="NCBI Taxonomy" id="2929485"/>
    <lineage>
        <taxon>Bacteria</taxon>
        <taxon>Pseudomonadati</taxon>
        <taxon>Thermodesulfobacteriota</taxon>
        <taxon>Desulfobacteria</taxon>
        <taxon>Desulfobacterales</taxon>
        <taxon>Desulfosarcinaceae</taxon>
        <taxon>Desulfatitalea</taxon>
    </lineage>
</organism>
<dbReference type="Proteomes" id="UP001165427">
    <property type="component" value="Unassembled WGS sequence"/>
</dbReference>
<feature type="transmembrane region" description="Helical" evidence="1">
    <location>
        <begin position="21"/>
        <end position="51"/>
    </location>
</feature>
<dbReference type="EMBL" id="JALJRB010000001">
    <property type="protein sequence ID" value="MCJ8499123.1"/>
    <property type="molecule type" value="Genomic_DNA"/>
</dbReference>
<keyword evidence="3" id="KW-1185">Reference proteome</keyword>
<comment type="caution">
    <text evidence="2">The sequence shown here is derived from an EMBL/GenBank/DDBJ whole genome shotgun (WGS) entry which is preliminary data.</text>
</comment>
<dbReference type="RefSeq" id="WP_246902225.1">
    <property type="nucleotide sequence ID" value="NZ_JALJRB010000001.1"/>
</dbReference>
<keyword evidence="1" id="KW-0472">Membrane</keyword>
<reference evidence="2" key="1">
    <citation type="submission" date="2022-04" db="EMBL/GenBank/DDBJ databases">
        <title>Desulfatitalea alkaliphila sp. nov., a novel anaerobic sulfate-reducing bacterium isolated from terrestrial mud volcano, Taman Peninsula, Russia.</title>
        <authorList>
            <person name="Khomyakova M.A."/>
            <person name="Merkel A.Y."/>
            <person name="Slobodkin A.I."/>
        </authorList>
    </citation>
    <scope>NUCLEOTIDE SEQUENCE</scope>
    <source>
        <strain evidence="2">M08but</strain>
    </source>
</reference>
<keyword evidence="1" id="KW-1133">Transmembrane helix</keyword>
<dbReference type="InterPro" id="IPR019099">
    <property type="entry name" value="Uncharacterised_PGPGW_TM"/>
</dbReference>